<name>E1Z9G3_CHLVA</name>
<proteinExistence type="predicted"/>
<dbReference type="SUPFAM" id="SSF69065">
    <property type="entry name" value="RNase III domain-like"/>
    <property type="match status" value="1"/>
</dbReference>
<evidence type="ECO:0000313" key="4">
    <source>
        <dbReference type="Proteomes" id="UP000008141"/>
    </source>
</evidence>
<dbReference type="RefSeq" id="XP_005849616.1">
    <property type="nucleotide sequence ID" value="XM_005849554.1"/>
</dbReference>
<evidence type="ECO:0000256" key="1">
    <source>
        <dbReference type="SAM" id="Coils"/>
    </source>
</evidence>
<evidence type="ECO:0000313" key="3">
    <source>
        <dbReference type="EMBL" id="EFN57514.1"/>
    </source>
</evidence>
<keyword evidence="2" id="KW-0472">Membrane</keyword>
<reference evidence="3 4" key="1">
    <citation type="journal article" date="2010" name="Plant Cell">
        <title>The Chlorella variabilis NC64A genome reveals adaptation to photosymbiosis, coevolution with viruses, and cryptic sex.</title>
        <authorList>
            <person name="Blanc G."/>
            <person name="Duncan G."/>
            <person name="Agarkova I."/>
            <person name="Borodovsky M."/>
            <person name="Gurnon J."/>
            <person name="Kuo A."/>
            <person name="Lindquist E."/>
            <person name="Lucas S."/>
            <person name="Pangilinan J."/>
            <person name="Polle J."/>
            <person name="Salamov A."/>
            <person name="Terry A."/>
            <person name="Yamada T."/>
            <person name="Dunigan D.D."/>
            <person name="Grigoriev I.V."/>
            <person name="Claverie J.M."/>
            <person name="Van Etten J.L."/>
        </authorList>
    </citation>
    <scope>NUCLEOTIDE SEQUENCE [LARGE SCALE GENOMIC DNA]</scope>
    <source>
        <strain evidence="3 4">NC64A</strain>
    </source>
</reference>
<dbReference type="GeneID" id="17356775"/>
<keyword evidence="4" id="KW-1185">Reference proteome</keyword>
<dbReference type="GO" id="GO:0004525">
    <property type="term" value="F:ribonuclease III activity"/>
    <property type="evidence" value="ECO:0007669"/>
    <property type="project" value="InterPro"/>
</dbReference>
<dbReference type="Proteomes" id="UP000008141">
    <property type="component" value="Unassembled WGS sequence"/>
</dbReference>
<dbReference type="InParanoid" id="E1Z9G3"/>
<keyword evidence="2" id="KW-0812">Transmembrane</keyword>
<feature type="coiled-coil region" evidence="1">
    <location>
        <begin position="363"/>
        <end position="400"/>
    </location>
</feature>
<dbReference type="OrthoDB" id="10688790at2759"/>
<feature type="coiled-coil region" evidence="1">
    <location>
        <begin position="34"/>
        <end position="61"/>
    </location>
</feature>
<keyword evidence="1" id="KW-0175">Coiled coil</keyword>
<protein>
    <submittedName>
        <fullName evidence="3">Uncharacterized protein</fullName>
    </submittedName>
</protein>
<dbReference type="KEGG" id="cvr:CHLNCDRAFT_143101"/>
<feature type="coiled-coil region" evidence="1">
    <location>
        <begin position="151"/>
        <end position="203"/>
    </location>
</feature>
<dbReference type="Gene3D" id="1.10.1520.10">
    <property type="entry name" value="Ribonuclease III domain"/>
    <property type="match status" value="1"/>
</dbReference>
<feature type="transmembrane region" description="Helical" evidence="2">
    <location>
        <begin position="567"/>
        <end position="591"/>
    </location>
</feature>
<keyword evidence="2" id="KW-1133">Transmembrane helix</keyword>
<accession>E1Z9G3</accession>
<dbReference type="EMBL" id="GL433839">
    <property type="protein sequence ID" value="EFN57514.1"/>
    <property type="molecule type" value="Genomic_DNA"/>
</dbReference>
<dbReference type="AlphaFoldDB" id="E1Z9G3"/>
<feature type="coiled-coil region" evidence="1">
    <location>
        <begin position="236"/>
        <end position="270"/>
    </location>
</feature>
<sequence length="747" mass="77570">MAKQAEIAYCPTDAYIEALGDLLADKTLLVRTELESANAELAAAEELLEVAQMQLEEDEHDIEADGRDLVAVLRQLSATRQALVEAQHEMQRQHTRMASAADVAGSDAACQAVAMDLDECREHAQLLQEQGAAVAAAAAAGEGCSLDRALLAETRLRIAELSQENADLQARLGQEAAQGGVDVEQLQADMSRLRSQNAALEELWSAALADPAAAATQLKEQVLASQERNAQLSKHLVRTAASLEATRQQIRELKREREELKASLAASQAGACGAHDSALAAACKPAPAGGEECRAELAAAGADAESRLAAAAEECQGQRGAAAARHAAAQEEASQLLAAAEARIHACNSRHGEVSEAELRVFREQKEAEVARLVRMLDAHQEANRELQRAALLLQEAEAGTRSGCCCRRLHVPAAAAAGAWLAGRGAVAEGWLPLWAQRLVRRGVSAAATRGGAVQQRLAGHWAAAQAAVHSRMGPAAARAQHAAATLWAARLRPALARSVHRYVELEAAALRGIATAARRCRAAAAQAAAQAVAAKAAADAAALRQLERLPLRPGLATPQLAGGAVWLALGAAALPVAWALAAALARALLFRLRPARLRVERPGVEALSRLQGALGYSWRKQEALQEALGGDSRGATGRLAWLGSALLQLLAAEEAFRQQPDGAGPQELQEAAEALAAPAALAAKPGAATLGGLVSAGPGARSLQAVADKAAELYAACLGAAFVDGGGSLDAPRRVFVGGAAADGE</sequence>
<dbReference type="InterPro" id="IPR036389">
    <property type="entry name" value="RNase_III_sf"/>
</dbReference>
<gene>
    <name evidence="3" type="ORF">CHLNCDRAFT_143101</name>
</gene>
<organism evidence="4">
    <name type="scientific">Chlorella variabilis</name>
    <name type="common">Green alga</name>
    <dbReference type="NCBI Taxonomy" id="554065"/>
    <lineage>
        <taxon>Eukaryota</taxon>
        <taxon>Viridiplantae</taxon>
        <taxon>Chlorophyta</taxon>
        <taxon>core chlorophytes</taxon>
        <taxon>Trebouxiophyceae</taxon>
        <taxon>Chlorellales</taxon>
        <taxon>Chlorellaceae</taxon>
        <taxon>Chlorella clade</taxon>
        <taxon>Chlorella</taxon>
    </lineage>
</organism>
<dbReference type="GO" id="GO:0006396">
    <property type="term" value="P:RNA processing"/>
    <property type="evidence" value="ECO:0007669"/>
    <property type="project" value="InterPro"/>
</dbReference>
<evidence type="ECO:0000256" key="2">
    <source>
        <dbReference type="SAM" id="Phobius"/>
    </source>
</evidence>